<evidence type="ECO:0000256" key="8">
    <source>
        <dbReference type="SAM" id="MobiDB-lite"/>
    </source>
</evidence>
<proteinExistence type="inferred from homology"/>
<dbReference type="AlphaFoldDB" id="A0A9N8DF94"/>
<dbReference type="OrthoDB" id="47480at2759"/>
<keyword evidence="5" id="KW-0963">Cytoplasm</keyword>
<dbReference type="PANTHER" id="PTHR10758">
    <property type="entry name" value="26S PROTEASOME NON-ATPASE REGULATORY SUBUNIT 3/COP9 SIGNALOSOME COMPLEX SUBUNIT 3"/>
    <property type="match status" value="1"/>
</dbReference>
<feature type="region of interest" description="Disordered" evidence="8">
    <location>
        <begin position="300"/>
        <end position="320"/>
    </location>
</feature>
<dbReference type="GO" id="GO:0008180">
    <property type="term" value="C:COP9 signalosome"/>
    <property type="evidence" value="ECO:0007669"/>
    <property type="project" value="UniProtKB-KW"/>
</dbReference>
<dbReference type="EMBL" id="CAICTM010000060">
    <property type="protein sequence ID" value="CAB9499445.1"/>
    <property type="molecule type" value="Genomic_DNA"/>
</dbReference>
<evidence type="ECO:0000256" key="3">
    <source>
        <dbReference type="ARBA" id="ARBA00007084"/>
    </source>
</evidence>
<evidence type="ECO:0000313" key="12">
    <source>
        <dbReference type="Proteomes" id="UP001153069"/>
    </source>
</evidence>
<dbReference type="GO" id="GO:0005737">
    <property type="term" value="C:cytoplasm"/>
    <property type="evidence" value="ECO:0007669"/>
    <property type="project" value="UniProtKB-SubCell"/>
</dbReference>
<dbReference type="Pfam" id="PF22788">
    <property type="entry name" value="COP9_hel_rpt"/>
    <property type="match status" value="1"/>
</dbReference>
<evidence type="ECO:0000256" key="6">
    <source>
        <dbReference type="ARBA" id="ARBA00022790"/>
    </source>
</evidence>
<comment type="similarity">
    <text evidence="3">Belongs to the CSN3 family.</text>
</comment>
<feature type="compositionally biased region" description="Low complexity" evidence="8">
    <location>
        <begin position="303"/>
        <end position="317"/>
    </location>
</feature>
<sequence length="531" mass="58716">MSDSAASVPAFMDDPAGCFNAMATRPPGRELWRLLAGTTASCMKDEGNAQLCALYLQAVAQQLPASDMAVADAASNSNNANMEIEMMKAKMLMEVLDAVALAAAKCPRQLISRSGILQALIVHPGSKASFLTQVQVEFCQVALLAGQYRFAARCIKNQWPRPAQTISIRHVLRYFLLRGMIHVGCNDWPMAVRCFWTCLSVPSEIVSALSISAWKKLVLVQCLQMEDDDYRAAQDYQMQQQQQQQQQWQQMMAQTFDPFSSFGSAQSSATGGNNGQRGPLSLPKAVPNCISRFLTTASNNSNKQQRAQQQQKQQKQQQPEDVGIMVAEEEMSEQQRQQGYTSLGVKVYMDLVYAFVAGDRDKFLALQTQHTALLQNDGNFGLVRQCETAMVHRQVYQLSRMFSVIALTDLAAKLQMDVDPTKALLQQLSLEKTIHPSSSATKWPDIEIEDDGMVVFDFSAPAAPDDDPISGMLMADGQAQSELENNIMQLVKLTHDVEKLDVSIATSPMYHALVRRAQDAKMGGPRGVEEL</sequence>
<dbReference type="Pfam" id="PF01399">
    <property type="entry name" value="PCI"/>
    <property type="match status" value="1"/>
</dbReference>
<feature type="domain" description="COP9 signalosome complex subunit 3 N-terminal helical repeats" evidence="10">
    <location>
        <begin position="61"/>
        <end position="223"/>
    </location>
</feature>
<dbReference type="PANTHER" id="PTHR10758:SF1">
    <property type="entry name" value="COP9 SIGNALOSOME COMPLEX SUBUNIT 3"/>
    <property type="match status" value="1"/>
</dbReference>
<dbReference type="GO" id="GO:0006511">
    <property type="term" value="P:ubiquitin-dependent protein catabolic process"/>
    <property type="evidence" value="ECO:0007669"/>
    <property type="project" value="TreeGrafter"/>
</dbReference>
<dbReference type="InterPro" id="IPR055089">
    <property type="entry name" value="COP9_N"/>
</dbReference>
<keyword evidence="7" id="KW-0539">Nucleus</keyword>
<protein>
    <recommendedName>
        <fullName evidence="4">COP9 signalosome complex subunit 3</fullName>
    </recommendedName>
</protein>
<evidence type="ECO:0000256" key="4">
    <source>
        <dbReference type="ARBA" id="ARBA00014878"/>
    </source>
</evidence>
<evidence type="ECO:0000256" key="1">
    <source>
        <dbReference type="ARBA" id="ARBA00004123"/>
    </source>
</evidence>
<evidence type="ECO:0000256" key="5">
    <source>
        <dbReference type="ARBA" id="ARBA00022490"/>
    </source>
</evidence>
<feature type="domain" description="PCI" evidence="9">
    <location>
        <begin position="369"/>
        <end position="435"/>
    </location>
</feature>
<comment type="subcellular location">
    <subcellularLocation>
        <location evidence="2">Cytoplasm</location>
    </subcellularLocation>
    <subcellularLocation>
        <location evidence="1">Nucleus</location>
    </subcellularLocation>
</comment>
<accession>A0A9N8DF94</accession>
<reference evidence="11" key="1">
    <citation type="submission" date="2020-06" db="EMBL/GenBank/DDBJ databases">
        <authorList>
            <consortium name="Plant Systems Biology data submission"/>
        </authorList>
    </citation>
    <scope>NUCLEOTIDE SEQUENCE</scope>
    <source>
        <strain evidence="11">D6</strain>
    </source>
</reference>
<dbReference type="InterPro" id="IPR000717">
    <property type="entry name" value="PCI_dom"/>
</dbReference>
<evidence type="ECO:0000256" key="7">
    <source>
        <dbReference type="ARBA" id="ARBA00023242"/>
    </source>
</evidence>
<keyword evidence="12" id="KW-1185">Reference proteome</keyword>
<keyword evidence="6" id="KW-0736">Signalosome</keyword>
<evidence type="ECO:0000256" key="2">
    <source>
        <dbReference type="ARBA" id="ARBA00004496"/>
    </source>
</evidence>
<gene>
    <name evidence="11" type="ORF">SEMRO_61_G034980.1</name>
</gene>
<evidence type="ECO:0000313" key="11">
    <source>
        <dbReference type="EMBL" id="CAB9499445.1"/>
    </source>
</evidence>
<dbReference type="InterPro" id="IPR050756">
    <property type="entry name" value="CSN3"/>
</dbReference>
<comment type="caution">
    <text evidence="11">The sequence shown here is derived from an EMBL/GenBank/DDBJ whole genome shotgun (WGS) entry which is preliminary data.</text>
</comment>
<evidence type="ECO:0000259" key="10">
    <source>
        <dbReference type="Pfam" id="PF22788"/>
    </source>
</evidence>
<name>A0A9N8DF94_9STRA</name>
<evidence type="ECO:0000259" key="9">
    <source>
        <dbReference type="Pfam" id="PF01399"/>
    </source>
</evidence>
<dbReference type="Proteomes" id="UP001153069">
    <property type="component" value="Unassembled WGS sequence"/>
</dbReference>
<organism evidence="11 12">
    <name type="scientific">Seminavis robusta</name>
    <dbReference type="NCBI Taxonomy" id="568900"/>
    <lineage>
        <taxon>Eukaryota</taxon>
        <taxon>Sar</taxon>
        <taxon>Stramenopiles</taxon>
        <taxon>Ochrophyta</taxon>
        <taxon>Bacillariophyta</taxon>
        <taxon>Bacillariophyceae</taxon>
        <taxon>Bacillariophycidae</taxon>
        <taxon>Naviculales</taxon>
        <taxon>Naviculaceae</taxon>
        <taxon>Seminavis</taxon>
    </lineage>
</organism>